<dbReference type="Proteomes" id="UP000276588">
    <property type="component" value="Unassembled WGS sequence"/>
</dbReference>
<dbReference type="RefSeq" id="WP_120103689.1">
    <property type="nucleotide sequence ID" value="NZ_QKNY01000018.1"/>
</dbReference>
<keyword evidence="3" id="KW-1185">Reference proteome</keyword>
<dbReference type="PANTHER" id="PTHR16537:SF1">
    <property type="entry name" value="PROTEIN ZNRD2"/>
    <property type="match status" value="1"/>
</dbReference>
<evidence type="ECO:0000313" key="3">
    <source>
        <dbReference type="Proteomes" id="UP000276588"/>
    </source>
</evidence>
<sequence>MSDFDKEAEREKLRKKYADDEDKRANTKRMSELLLKGATMTNQHCDACGDPLFRHNGQTFCPTCQADSQQPAAQSDGTQQPTPDQAGDADQPQPANAESTPDQSASTTSQPNQSTPTQPATNGQPTQADNQPTSMSQSPATQSSQPTATQSSQSTPQPSQPSSSTTAGDSGLSDARQSLAATVTRFSQRAAETDDPRRAKELLSAAREAAETLRALEFN</sequence>
<reference evidence="2 3" key="1">
    <citation type="submission" date="2018-06" db="EMBL/GenBank/DDBJ databases">
        <title>Halonotius sp. F13-13 a new haloarchaeeon isolated from a solar saltern from Isla Cristina, Huelva, Spain.</title>
        <authorList>
            <person name="Duran-Viseras A."/>
            <person name="Sanchez-Porro C."/>
            <person name="Ventosa A."/>
        </authorList>
    </citation>
    <scope>NUCLEOTIDE SEQUENCE [LARGE SCALE GENOMIC DNA]</scope>
    <source>
        <strain evidence="2 3">F13-13</strain>
    </source>
</reference>
<dbReference type="AlphaFoldDB" id="A0A3A6PSA7"/>
<gene>
    <name evidence="2" type="ORF">DM826_12140</name>
</gene>
<name>A0A3A6PSA7_9EURY</name>
<dbReference type="OrthoDB" id="26305at2157"/>
<comment type="caution">
    <text evidence="2">The sequence shown here is derived from an EMBL/GenBank/DDBJ whole genome shotgun (WGS) entry which is preliminary data.</text>
</comment>
<dbReference type="InterPro" id="IPR009563">
    <property type="entry name" value="SSSCA1"/>
</dbReference>
<protein>
    <recommendedName>
        <fullName evidence="4">Sjogren's syndrome/scleroderma autoantigen 1 (Autoantigen p27)</fullName>
    </recommendedName>
</protein>
<dbReference type="PANTHER" id="PTHR16537">
    <property type="entry name" value="SJOEGREN SYNDROME/SCLERODERMA AUTOANTIGEN 1"/>
    <property type="match status" value="1"/>
</dbReference>
<dbReference type="EMBL" id="QKNY01000018">
    <property type="protein sequence ID" value="RJX42380.1"/>
    <property type="molecule type" value="Genomic_DNA"/>
</dbReference>
<feature type="compositionally biased region" description="Low complexity" evidence="1">
    <location>
        <begin position="131"/>
        <end position="167"/>
    </location>
</feature>
<evidence type="ECO:0008006" key="4">
    <source>
        <dbReference type="Google" id="ProtNLM"/>
    </source>
</evidence>
<organism evidence="2 3">
    <name type="scientific">Halonotius aquaticus</name>
    <dbReference type="NCBI Taxonomy" id="2216978"/>
    <lineage>
        <taxon>Archaea</taxon>
        <taxon>Methanobacteriati</taxon>
        <taxon>Methanobacteriota</taxon>
        <taxon>Stenosarchaea group</taxon>
        <taxon>Halobacteria</taxon>
        <taxon>Halobacteriales</taxon>
        <taxon>Haloferacaceae</taxon>
        <taxon>Halonotius</taxon>
    </lineage>
</organism>
<feature type="region of interest" description="Disordered" evidence="1">
    <location>
        <begin position="1"/>
        <end position="27"/>
    </location>
</feature>
<proteinExistence type="predicted"/>
<dbReference type="Pfam" id="PF06677">
    <property type="entry name" value="Auto_anti-p27"/>
    <property type="match status" value="1"/>
</dbReference>
<feature type="compositionally biased region" description="Low complexity" evidence="1">
    <location>
        <begin position="103"/>
        <end position="122"/>
    </location>
</feature>
<evidence type="ECO:0000313" key="2">
    <source>
        <dbReference type="EMBL" id="RJX42380.1"/>
    </source>
</evidence>
<accession>A0A3A6PSA7</accession>
<feature type="compositionally biased region" description="Polar residues" evidence="1">
    <location>
        <begin position="93"/>
        <end position="102"/>
    </location>
</feature>
<dbReference type="InterPro" id="IPR051888">
    <property type="entry name" value="UPF0148_domain"/>
</dbReference>
<feature type="compositionally biased region" description="Low complexity" evidence="1">
    <location>
        <begin position="65"/>
        <end position="76"/>
    </location>
</feature>
<feature type="region of interest" description="Disordered" evidence="1">
    <location>
        <begin position="42"/>
        <end position="199"/>
    </location>
</feature>
<evidence type="ECO:0000256" key="1">
    <source>
        <dbReference type="SAM" id="MobiDB-lite"/>
    </source>
</evidence>
<feature type="compositionally biased region" description="Polar residues" evidence="1">
    <location>
        <begin position="175"/>
        <end position="187"/>
    </location>
</feature>